<evidence type="ECO:0000256" key="3">
    <source>
        <dbReference type="ARBA" id="ARBA00022664"/>
    </source>
</evidence>
<evidence type="ECO:0000256" key="2">
    <source>
        <dbReference type="ARBA" id="ARBA00006164"/>
    </source>
</evidence>
<comment type="subcellular location">
    <subcellularLocation>
        <location evidence="1 7">Nucleus</location>
    </subcellularLocation>
</comment>
<protein>
    <recommendedName>
        <fullName evidence="7">Pre-mRNA-splicing factor 38</fullName>
    </recommendedName>
</protein>
<feature type="compositionally biased region" description="Basic and acidic residues" evidence="8">
    <location>
        <begin position="225"/>
        <end position="261"/>
    </location>
</feature>
<reference evidence="10" key="1">
    <citation type="submission" date="2024-02" db="UniProtKB">
        <authorList>
            <consortium name="WormBaseParasite"/>
        </authorList>
    </citation>
    <scope>IDENTIFICATION</scope>
</reference>
<keyword evidence="4 7" id="KW-0747">Spliceosome</keyword>
<evidence type="ECO:0000313" key="10">
    <source>
        <dbReference type="WBParaSite" id="MBELARI_LOCUS17264"/>
    </source>
</evidence>
<evidence type="ECO:0000256" key="4">
    <source>
        <dbReference type="ARBA" id="ARBA00022728"/>
    </source>
</evidence>
<dbReference type="Pfam" id="PF03371">
    <property type="entry name" value="PRP38"/>
    <property type="match status" value="1"/>
</dbReference>
<evidence type="ECO:0000313" key="9">
    <source>
        <dbReference type="Proteomes" id="UP000887575"/>
    </source>
</evidence>
<dbReference type="GO" id="GO:0000398">
    <property type="term" value="P:mRNA splicing, via spliceosome"/>
    <property type="evidence" value="ECO:0007669"/>
    <property type="project" value="UniProtKB-UniRule"/>
</dbReference>
<keyword evidence="3 7" id="KW-0507">mRNA processing</keyword>
<dbReference type="WBParaSite" id="MBELARI_LOCUS17264">
    <property type="protein sequence ID" value="MBELARI_LOCUS17264"/>
    <property type="gene ID" value="MBELARI_LOCUS17264"/>
</dbReference>
<feature type="region of interest" description="Disordered" evidence="8">
    <location>
        <begin position="216"/>
        <end position="323"/>
    </location>
</feature>
<organism evidence="9 10">
    <name type="scientific">Mesorhabditis belari</name>
    <dbReference type="NCBI Taxonomy" id="2138241"/>
    <lineage>
        <taxon>Eukaryota</taxon>
        <taxon>Metazoa</taxon>
        <taxon>Ecdysozoa</taxon>
        <taxon>Nematoda</taxon>
        <taxon>Chromadorea</taxon>
        <taxon>Rhabditida</taxon>
        <taxon>Rhabditina</taxon>
        <taxon>Rhabditomorpha</taxon>
        <taxon>Rhabditoidea</taxon>
        <taxon>Rhabditidae</taxon>
        <taxon>Mesorhabditinae</taxon>
        <taxon>Mesorhabditis</taxon>
    </lineage>
</organism>
<evidence type="ECO:0000256" key="1">
    <source>
        <dbReference type="ARBA" id="ARBA00004123"/>
    </source>
</evidence>
<comment type="function">
    <text evidence="7">Required for pre-mRNA splicing.</text>
</comment>
<evidence type="ECO:0000256" key="6">
    <source>
        <dbReference type="ARBA" id="ARBA00023242"/>
    </source>
</evidence>
<name>A0AAF3J5D7_9BILA</name>
<dbReference type="AlphaFoldDB" id="A0AAF3J5D7"/>
<comment type="similarity">
    <text evidence="2 7">Belongs to the PRP38 family.</text>
</comment>
<evidence type="ECO:0000256" key="7">
    <source>
        <dbReference type="RuleBase" id="RU367025"/>
    </source>
</evidence>
<accession>A0AAF3J5D7</accession>
<dbReference type="PANTHER" id="PTHR23142">
    <property type="entry name" value="PRE-MRNA-SPLICING FACTOR 38A-RELATED"/>
    <property type="match status" value="1"/>
</dbReference>
<keyword evidence="5 7" id="KW-0508">mRNA splicing</keyword>
<keyword evidence="6 7" id="KW-0539">Nucleus</keyword>
<evidence type="ECO:0000256" key="8">
    <source>
        <dbReference type="SAM" id="MobiDB-lite"/>
    </source>
</evidence>
<proteinExistence type="inferred from homology"/>
<evidence type="ECO:0000256" key="5">
    <source>
        <dbReference type="ARBA" id="ARBA00023187"/>
    </source>
</evidence>
<dbReference type="InterPro" id="IPR005037">
    <property type="entry name" value="PRP38"/>
</dbReference>
<dbReference type="GO" id="GO:0005681">
    <property type="term" value="C:spliceosomal complex"/>
    <property type="evidence" value="ECO:0007669"/>
    <property type="project" value="UniProtKB-KW"/>
</dbReference>
<sequence>MDDPTIYDDELVDEETTDVYRVTKRNNILAIHGNKETMNLNTLVLENVIQSQYNRNVLVEYVNYQQVCDEAFYNVRHLEPWERGTRKTQGMTGMCGGVRGVGAGGVVSSAFCCLYKFHTLKMTRRQLIALIDNRQSSYLRGLGFLYVRFTQAPADLWSWFEPYFEDEEEIDPRSGGGDKMTFGNMVRLMLTKLDWYSTLFPRIPVPIQKQIDENFAKKRQSTLNDMERQRERERERDRARDDRDQLKRPRDDEKKKEEVPVKKVKTRCHHHLRHHHCRKHRKECPKKAKEERAKKDEAIKEAAQQREEEQKNGTLADVHMGVA</sequence>
<keyword evidence="9" id="KW-1185">Reference proteome</keyword>
<feature type="compositionally biased region" description="Basic and acidic residues" evidence="8">
    <location>
        <begin position="285"/>
        <end position="311"/>
    </location>
</feature>
<dbReference type="Proteomes" id="UP000887575">
    <property type="component" value="Unassembled WGS sequence"/>
</dbReference>
<feature type="compositionally biased region" description="Basic residues" evidence="8">
    <location>
        <begin position="262"/>
        <end position="284"/>
    </location>
</feature>